<proteinExistence type="predicted"/>
<protein>
    <submittedName>
        <fullName evidence="1">Uncharacterized protein</fullName>
    </submittedName>
</protein>
<reference evidence="1" key="1">
    <citation type="submission" date="2023-05" db="EMBL/GenBank/DDBJ databases">
        <title>Nepenthes gracilis genome sequencing.</title>
        <authorList>
            <person name="Fukushima K."/>
        </authorList>
    </citation>
    <scope>NUCLEOTIDE SEQUENCE</scope>
    <source>
        <strain evidence="1">SING2019-196</strain>
    </source>
</reference>
<comment type="caution">
    <text evidence="1">The sequence shown here is derived from an EMBL/GenBank/DDBJ whole genome shotgun (WGS) entry which is preliminary data.</text>
</comment>
<accession>A0AAD3P6F2</accession>
<organism evidence="1 2">
    <name type="scientific">Nepenthes gracilis</name>
    <name type="common">Slender pitcher plant</name>
    <dbReference type="NCBI Taxonomy" id="150966"/>
    <lineage>
        <taxon>Eukaryota</taxon>
        <taxon>Viridiplantae</taxon>
        <taxon>Streptophyta</taxon>
        <taxon>Embryophyta</taxon>
        <taxon>Tracheophyta</taxon>
        <taxon>Spermatophyta</taxon>
        <taxon>Magnoliopsida</taxon>
        <taxon>eudicotyledons</taxon>
        <taxon>Gunneridae</taxon>
        <taxon>Pentapetalae</taxon>
        <taxon>Caryophyllales</taxon>
        <taxon>Nepenthaceae</taxon>
        <taxon>Nepenthes</taxon>
    </lineage>
</organism>
<keyword evidence="2" id="KW-1185">Reference proteome</keyword>
<dbReference type="AlphaFoldDB" id="A0AAD3P6F2"/>
<dbReference type="EMBL" id="BSYO01000002">
    <property type="protein sequence ID" value="GMH00686.1"/>
    <property type="molecule type" value="Genomic_DNA"/>
</dbReference>
<sequence>MKAESRGREDLATTTVKSLLRPRGLPSFQTVWVIEPKLLRPLQKLKASTTVKSLLRPRFQTVWAIEPKLLRPLKKLKASTTVKSVLRPSFQTVWAIEPKLLRPLKRLKASFSYSCKSILSLPEKIYQNDIFS</sequence>
<evidence type="ECO:0000313" key="1">
    <source>
        <dbReference type="EMBL" id="GMH00686.1"/>
    </source>
</evidence>
<evidence type="ECO:0000313" key="2">
    <source>
        <dbReference type="Proteomes" id="UP001279734"/>
    </source>
</evidence>
<dbReference type="Proteomes" id="UP001279734">
    <property type="component" value="Unassembled WGS sequence"/>
</dbReference>
<name>A0AAD3P6F2_NEPGR</name>
<gene>
    <name evidence="1" type="ORF">Nepgr_002525</name>
</gene>